<dbReference type="EMBL" id="JANAKD010000109">
    <property type="protein sequence ID" value="KAJ3497469.1"/>
    <property type="molecule type" value="Genomic_DNA"/>
</dbReference>
<dbReference type="Proteomes" id="UP001148737">
    <property type="component" value="Unassembled WGS sequence"/>
</dbReference>
<gene>
    <name evidence="1" type="ORF">NLG97_g1868</name>
</gene>
<evidence type="ECO:0000313" key="1">
    <source>
        <dbReference type="EMBL" id="KAJ3497469.1"/>
    </source>
</evidence>
<comment type="caution">
    <text evidence="1">The sequence shown here is derived from an EMBL/GenBank/DDBJ whole genome shotgun (WGS) entry which is preliminary data.</text>
</comment>
<protein>
    <submittedName>
        <fullName evidence="1">Uncharacterized protein</fullName>
    </submittedName>
</protein>
<accession>A0ACC1R570</accession>
<proteinExistence type="predicted"/>
<evidence type="ECO:0000313" key="2">
    <source>
        <dbReference type="Proteomes" id="UP001148737"/>
    </source>
</evidence>
<keyword evidence="2" id="KW-1185">Reference proteome</keyword>
<reference evidence="1" key="1">
    <citation type="submission" date="2022-07" db="EMBL/GenBank/DDBJ databases">
        <title>Genome Sequence of Lecanicillium saksenae.</title>
        <authorList>
            <person name="Buettner E."/>
        </authorList>
    </citation>
    <scope>NUCLEOTIDE SEQUENCE</scope>
    <source>
        <strain evidence="1">VT-O1</strain>
    </source>
</reference>
<sequence>MSTAGLGSAKRKRADPRLPHDDYTVGWICALTSEYVAAQVFLDEEHGAPVDTAVHDNNDYTLGSIGSHNVVIAVLPDGEYGTASAAGVARDMLSTFHNIRIGLMVGIAGGAPTLKNDIRLGDVVVGEPRNGLGAVFQYDFGKSIQDQPFCSTRFLAPPPTLFLTAINGLKAKYERYGNTIKQDVLVHLEAEKRLRKKYSRPETATDVLCRSDVIHPPEEPSCLGSCTSNVIARPDRDEDEDDSVVHYGLIGTANQLMKDAKLRDQYARDRGILCFEMEAGGLVNHFPCLVIRGICDYSDTHKNKQWQGYAAMAAAAYAKDLLHRISPNQVEKERAISTVLESFGAEIKNVQSTAVEVRKDIQSLHKSVLDAHQSMVLDRLHIAEGASFDSYAQEHNRYCLPNTRVELFKLVEEWAKDVNAESGFWLNGMAGTGKSTIARTVAKLFADTGQLGASFFFKKGEIDRGSLSKFFMTIAADLAVKRPSTAPFIEAALNADRLITAKNATEQFQKLLLEPLSKSDIGSEPVVIIVDALDECVKEDDIQLLLHLVSQIESKLPDRARIFLTSRPEEPFRSHFEKIKQTKSRVILHEISQTVIEHDIHLFLKHELSGIRAEFNNRVSIERHLGPSWPSKPSVDGLVKLAVPLFIVAATICRFIGDKRLGTPEKLLDSVLSQPGDGLPPLQTTYRSVLDNLTAGVVAGQREQIITEFRQVVGSIVLLGSPLSAHSLAKLLDISTASVDTRLDMLHSVLSIPTSPQAPVRLLHLSFRDFLLHPDDPTMPFRVDAKQTHANLAAHCLRILSCLKKDPCNVRSPGTRRSEISVEAINSALPPELQYACLYWVHHLEKANAQLSDGGSIYAFLKEHFLHWMEALALIGRASDGLGFLKALQLQTKGTSNPKLLIFLEDAIPFLQPYMSIIISHPLQLYSSLLIFSPTTSEIRKIFEASNERPRWICLKPRVKEYWDNCLQTLEGHDDAVISVAFSRDSTLVASGSCDRTIRIWRADTAECTQVLTGHDGSVGSLVFSRDSTVLASGSNDDAIRIWHTNTNKCVQMLQGQTGTVLSMAFSDDSTYLASGSDDTTLRLWHVETGNCVTMLTLKGHSDPISSIAFSHDMKHVASSSYDGTLRIWRADSGDCVRTLKGHNQSVWRAGFSSDSTLVTSSAYAGHRAPITSMVFSHDATLVASSSDDNTVRIWDVSQGMCLHTLSVHGGLIKSVAFSHDSTLVASGSKDGTMAMPARREAALADHEAAKPVKDNRKLHYNKNTKMPIAASN</sequence>
<organism evidence="1 2">
    <name type="scientific">Lecanicillium saksenae</name>
    <dbReference type="NCBI Taxonomy" id="468837"/>
    <lineage>
        <taxon>Eukaryota</taxon>
        <taxon>Fungi</taxon>
        <taxon>Dikarya</taxon>
        <taxon>Ascomycota</taxon>
        <taxon>Pezizomycotina</taxon>
        <taxon>Sordariomycetes</taxon>
        <taxon>Hypocreomycetidae</taxon>
        <taxon>Hypocreales</taxon>
        <taxon>Cordycipitaceae</taxon>
        <taxon>Lecanicillium</taxon>
    </lineage>
</organism>
<name>A0ACC1R570_9HYPO</name>